<dbReference type="Proteomes" id="UP001629113">
    <property type="component" value="Unassembled WGS sequence"/>
</dbReference>
<keyword evidence="1" id="KW-0732">Signal</keyword>
<protein>
    <submittedName>
        <fullName evidence="2">Uncharacterized protein</fullName>
    </submittedName>
</protein>
<sequence>MMSFLLYLVLILPYIMAPESAPLAEGSKSSDIDIDFIDPSAISTYLRDFLGEPPAAWISIHGSHPSESQLRPSRIQETLEPDRLVDFDLKAAALNARLVRVELRGREDELEVFTTDTSDQNPSGRDEATIQRVCQEVIDLVNMGSYTRIKLERETPEIDHTGIQSSVQDIARGVAYGGKIDVTFHNTSSSTTMQGQTAQLQGKMIYLKASWVFDWPGATRGLANQVNVAINRQGQPRPQSWSIRLQAAMVDGQQGWITRDEPITRGIPLYRALDKYRLVYETAEKTAEKTALVNGVSYGSKKFHYWGVDDEYFDSKCPSGPSGTIIH</sequence>
<evidence type="ECO:0000313" key="3">
    <source>
        <dbReference type="Proteomes" id="UP001629113"/>
    </source>
</evidence>
<accession>A0ABR4PLK3</accession>
<reference evidence="2 3" key="1">
    <citation type="submission" date="2024-06" db="EMBL/GenBank/DDBJ databases">
        <title>Complete genome of Phlyctema vagabunda strain 19-DSS-EL-015.</title>
        <authorList>
            <person name="Fiorenzani C."/>
        </authorList>
    </citation>
    <scope>NUCLEOTIDE SEQUENCE [LARGE SCALE GENOMIC DNA]</scope>
    <source>
        <strain evidence="2 3">19-DSS-EL-015</strain>
    </source>
</reference>
<dbReference type="EMBL" id="JBFCZG010000003">
    <property type="protein sequence ID" value="KAL3424212.1"/>
    <property type="molecule type" value="Genomic_DNA"/>
</dbReference>
<comment type="caution">
    <text evidence="2">The sequence shown here is derived from an EMBL/GenBank/DDBJ whole genome shotgun (WGS) entry which is preliminary data.</text>
</comment>
<gene>
    <name evidence="2" type="ORF">PVAG01_03493</name>
</gene>
<organism evidence="2 3">
    <name type="scientific">Phlyctema vagabunda</name>
    <dbReference type="NCBI Taxonomy" id="108571"/>
    <lineage>
        <taxon>Eukaryota</taxon>
        <taxon>Fungi</taxon>
        <taxon>Dikarya</taxon>
        <taxon>Ascomycota</taxon>
        <taxon>Pezizomycotina</taxon>
        <taxon>Leotiomycetes</taxon>
        <taxon>Helotiales</taxon>
        <taxon>Dermateaceae</taxon>
        <taxon>Phlyctema</taxon>
    </lineage>
</organism>
<name>A0ABR4PLK3_9HELO</name>
<evidence type="ECO:0000313" key="2">
    <source>
        <dbReference type="EMBL" id="KAL3424212.1"/>
    </source>
</evidence>
<feature type="signal peptide" evidence="1">
    <location>
        <begin position="1"/>
        <end position="17"/>
    </location>
</feature>
<proteinExistence type="predicted"/>
<feature type="chain" id="PRO_5046582739" evidence="1">
    <location>
        <begin position="18"/>
        <end position="327"/>
    </location>
</feature>
<keyword evidence="3" id="KW-1185">Reference proteome</keyword>
<evidence type="ECO:0000256" key="1">
    <source>
        <dbReference type="SAM" id="SignalP"/>
    </source>
</evidence>